<dbReference type="EMBL" id="FXZK01000001">
    <property type="protein sequence ID" value="SMY07168.1"/>
    <property type="molecule type" value="Genomic_DNA"/>
</dbReference>
<evidence type="ECO:0000259" key="9">
    <source>
        <dbReference type="PROSITE" id="PS50893"/>
    </source>
</evidence>
<dbReference type="Proteomes" id="UP000201613">
    <property type="component" value="Unassembled WGS sequence"/>
</dbReference>
<keyword evidence="4 11" id="KW-0067">ATP-binding</keyword>
<evidence type="ECO:0000256" key="5">
    <source>
        <dbReference type="ARBA" id="ARBA00022989"/>
    </source>
</evidence>
<evidence type="ECO:0000256" key="4">
    <source>
        <dbReference type="ARBA" id="ARBA00022840"/>
    </source>
</evidence>
<dbReference type="InterPro" id="IPR027417">
    <property type="entry name" value="P-loop_NTPase"/>
</dbReference>
<proteinExistence type="predicted"/>
<dbReference type="PANTHER" id="PTHR24221">
    <property type="entry name" value="ATP-BINDING CASSETTE SUB-FAMILY B"/>
    <property type="match status" value="1"/>
</dbReference>
<protein>
    <submittedName>
        <fullName evidence="11">Putative multidrug export ATP-binding/permease protein</fullName>
        <ecNumber evidence="11">3.6.3.-</ecNumber>
    </submittedName>
</protein>
<feature type="transmembrane region" description="Helical" evidence="8">
    <location>
        <begin position="266"/>
        <end position="288"/>
    </location>
</feature>
<dbReference type="RefSeq" id="WP_245820450.1">
    <property type="nucleotide sequence ID" value="NZ_FXZK01000001.1"/>
</dbReference>
<keyword evidence="11" id="KW-0378">Hydrolase</keyword>
<evidence type="ECO:0000256" key="7">
    <source>
        <dbReference type="ARBA" id="ARBA00024725"/>
    </source>
</evidence>
<sequence>MHYIKRIFVWIEGLVDPFAPYHESTPDARPLRFALSHLRPFKTVIAIAGVAGAVVAVLELGLIWYAGRLVDLMSAGPATFWGDYGGEVLLAAIFLLLLRPFAVGLNAMILFAGISTNMLPQVRWRAHRHLLGQAVGFFQNDFAGRLSNRVLNTGVAVEDSAFLAFEAFWQAAIFAVFTLILLTGMDWRLAVPMAFWILAFVGFVLWFAPKAGKTAETLSHRNSLVTGRVVDSYTNIETVKLFAHAEREQAFAKSAMRRHRLRFGALMRLFAMQQGAMAIFNSAAMLMVVGPALWLWSAGHLSIGEVAAAVAMALRLNTMTGWIMWMTVRVFEHFGTIREGLESIAVPQTVIDRPGAPALTVSNGQIDYQGLSHHYGKGSGGLDGIDLTVKGGERIGLVGPSGAGKSSLVNLLLRFRDVETGRILIDGQDIAGVQQDSLRAAIGMVTQDSSLLHRSVRDNILYGQPIATEEQMIAAARKAEAHDFILTLQDPQGRTGYDAHVGERGVKLSGGQRQRIALARVILKDAPILVLDEATSALDSEVEAAIQSTLYGMMEGKTVIAIAHRLSTIAKMDRIIVLDAGRIVEAGPHDDLLAKDGIYARFWNRQSGGFIRVDATSEASA</sequence>
<dbReference type="PROSITE" id="PS50893">
    <property type="entry name" value="ABC_TRANSPORTER_2"/>
    <property type="match status" value="1"/>
</dbReference>
<feature type="transmembrane region" description="Helical" evidence="8">
    <location>
        <begin position="87"/>
        <end position="114"/>
    </location>
</feature>
<dbReference type="Pfam" id="PF00005">
    <property type="entry name" value="ABC_tran"/>
    <property type="match status" value="1"/>
</dbReference>
<feature type="transmembrane region" description="Helical" evidence="8">
    <location>
        <begin position="44"/>
        <end position="67"/>
    </location>
</feature>
<dbReference type="GO" id="GO:0005524">
    <property type="term" value="F:ATP binding"/>
    <property type="evidence" value="ECO:0007669"/>
    <property type="project" value="UniProtKB-KW"/>
</dbReference>
<dbReference type="InterPro" id="IPR036640">
    <property type="entry name" value="ABC1_TM_sf"/>
</dbReference>
<comment type="function">
    <text evidence="7">Part of an ABC transporter complex. Transmembrane domains (TMD) form a pore in the inner membrane and the ATP-binding domain (NBD) is responsible for energy generation.</text>
</comment>
<evidence type="ECO:0000256" key="3">
    <source>
        <dbReference type="ARBA" id="ARBA00022741"/>
    </source>
</evidence>
<dbReference type="InterPro" id="IPR039421">
    <property type="entry name" value="Type_1_exporter"/>
</dbReference>
<dbReference type="InterPro" id="IPR017871">
    <property type="entry name" value="ABC_transporter-like_CS"/>
</dbReference>
<evidence type="ECO:0000256" key="8">
    <source>
        <dbReference type="SAM" id="Phobius"/>
    </source>
</evidence>
<feature type="domain" description="ABC transmembrane type-1" evidence="10">
    <location>
        <begin position="46"/>
        <end position="326"/>
    </location>
</feature>
<accession>A0A238LC06</accession>
<dbReference type="Gene3D" id="3.40.50.300">
    <property type="entry name" value="P-loop containing nucleotide triphosphate hydrolases"/>
    <property type="match status" value="1"/>
</dbReference>
<organism evidence="11 12">
    <name type="scientific">Flavimaricola marinus</name>
    <dbReference type="NCBI Taxonomy" id="1819565"/>
    <lineage>
        <taxon>Bacteria</taxon>
        <taxon>Pseudomonadati</taxon>
        <taxon>Pseudomonadota</taxon>
        <taxon>Alphaproteobacteria</taxon>
        <taxon>Rhodobacterales</taxon>
        <taxon>Paracoccaceae</taxon>
        <taxon>Flavimaricola</taxon>
    </lineage>
</organism>
<evidence type="ECO:0000313" key="11">
    <source>
        <dbReference type="EMBL" id="SMY07168.1"/>
    </source>
</evidence>
<reference evidence="11 12" key="1">
    <citation type="submission" date="2017-05" db="EMBL/GenBank/DDBJ databases">
        <authorList>
            <person name="Song R."/>
            <person name="Chenine A.L."/>
            <person name="Ruprecht R.M."/>
        </authorList>
    </citation>
    <scope>NUCLEOTIDE SEQUENCE [LARGE SCALE GENOMIC DNA]</scope>
    <source>
        <strain evidence="11 12">CECT 8899</strain>
    </source>
</reference>
<feature type="domain" description="ABC transporter" evidence="9">
    <location>
        <begin position="366"/>
        <end position="605"/>
    </location>
</feature>
<dbReference type="PROSITE" id="PS00211">
    <property type="entry name" value="ABC_TRANSPORTER_1"/>
    <property type="match status" value="1"/>
</dbReference>
<evidence type="ECO:0000313" key="12">
    <source>
        <dbReference type="Proteomes" id="UP000201613"/>
    </source>
</evidence>
<keyword evidence="6 8" id="KW-0472">Membrane</keyword>
<dbReference type="SUPFAM" id="SSF90123">
    <property type="entry name" value="ABC transporter transmembrane region"/>
    <property type="match status" value="1"/>
</dbReference>
<feature type="transmembrane region" description="Helical" evidence="8">
    <location>
        <begin position="161"/>
        <end position="183"/>
    </location>
</feature>
<dbReference type="PROSITE" id="PS50929">
    <property type="entry name" value="ABC_TM1F"/>
    <property type="match status" value="1"/>
</dbReference>
<dbReference type="InterPro" id="IPR011527">
    <property type="entry name" value="ABC1_TM_dom"/>
</dbReference>
<dbReference type="GO" id="GO:0016887">
    <property type="term" value="F:ATP hydrolysis activity"/>
    <property type="evidence" value="ECO:0007669"/>
    <property type="project" value="InterPro"/>
</dbReference>
<keyword evidence="3" id="KW-0547">Nucleotide-binding</keyword>
<name>A0A238LC06_9RHOB</name>
<dbReference type="SUPFAM" id="SSF52540">
    <property type="entry name" value="P-loop containing nucleoside triphosphate hydrolases"/>
    <property type="match status" value="1"/>
</dbReference>
<keyword evidence="5 8" id="KW-1133">Transmembrane helix</keyword>
<dbReference type="GO" id="GO:0140359">
    <property type="term" value="F:ABC-type transporter activity"/>
    <property type="evidence" value="ECO:0007669"/>
    <property type="project" value="InterPro"/>
</dbReference>
<evidence type="ECO:0000259" key="10">
    <source>
        <dbReference type="PROSITE" id="PS50929"/>
    </source>
</evidence>
<gene>
    <name evidence="11" type="ORF">LOM8899_01300</name>
</gene>
<dbReference type="InterPro" id="IPR003439">
    <property type="entry name" value="ABC_transporter-like_ATP-bd"/>
</dbReference>
<evidence type="ECO:0000256" key="1">
    <source>
        <dbReference type="ARBA" id="ARBA00004651"/>
    </source>
</evidence>
<keyword evidence="2 8" id="KW-0812">Transmembrane</keyword>
<dbReference type="PANTHER" id="PTHR24221:SF203">
    <property type="entry name" value="ATP-BINDING_PERMEASE FUSION ABC TRANSPORTER-RELATED"/>
    <property type="match status" value="1"/>
</dbReference>
<dbReference type="CDD" id="cd07346">
    <property type="entry name" value="ABC_6TM_exporters"/>
    <property type="match status" value="1"/>
</dbReference>
<dbReference type="GO" id="GO:0005886">
    <property type="term" value="C:plasma membrane"/>
    <property type="evidence" value="ECO:0007669"/>
    <property type="project" value="UniProtKB-SubCell"/>
</dbReference>
<evidence type="ECO:0000256" key="6">
    <source>
        <dbReference type="ARBA" id="ARBA00023136"/>
    </source>
</evidence>
<dbReference type="InterPro" id="IPR003593">
    <property type="entry name" value="AAA+_ATPase"/>
</dbReference>
<dbReference type="Pfam" id="PF00664">
    <property type="entry name" value="ABC_membrane"/>
    <property type="match status" value="1"/>
</dbReference>
<dbReference type="FunFam" id="3.40.50.300:FF:000218">
    <property type="entry name" value="Multidrug ABC transporter ATP-binding protein"/>
    <property type="match status" value="1"/>
</dbReference>
<evidence type="ECO:0000256" key="2">
    <source>
        <dbReference type="ARBA" id="ARBA00022692"/>
    </source>
</evidence>
<feature type="transmembrane region" description="Helical" evidence="8">
    <location>
        <begin position="189"/>
        <end position="208"/>
    </location>
</feature>
<dbReference type="EC" id="3.6.3.-" evidence="11"/>
<dbReference type="AlphaFoldDB" id="A0A238LC06"/>
<comment type="subcellular location">
    <subcellularLocation>
        <location evidence="1">Cell membrane</location>
        <topology evidence="1">Multi-pass membrane protein</topology>
    </subcellularLocation>
</comment>
<dbReference type="SMART" id="SM00382">
    <property type="entry name" value="AAA"/>
    <property type="match status" value="1"/>
</dbReference>
<dbReference type="Gene3D" id="1.20.1560.10">
    <property type="entry name" value="ABC transporter type 1, transmembrane domain"/>
    <property type="match status" value="1"/>
</dbReference>
<keyword evidence="12" id="KW-1185">Reference proteome</keyword>
<dbReference type="GO" id="GO:0034040">
    <property type="term" value="F:ATPase-coupled lipid transmembrane transporter activity"/>
    <property type="evidence" value="ECO:0007669"/>
    <property type="project" value="TreeGrafter"/>
</dbReference>